<name>A0A937D878_9FLAO</name>
<sequence>MNTPYLNRYRNGEFLQYMKDILELVNQQDVDALQLTSQKNALEPIVNNINTVFQQSQGSTLTQEIIALDERRDRAIIGIRGASEAFTYHYDQGMAEAANTVLTSITTHGDGISRLSYQQETAILGSVVQDFETEIELKTAIMKLGLTKWVAELKNANDSFASKYLDRVGQAAANPTADIAELRSNATEAYRTLVAHIKAHATLGTAKGHAIILDQIDILAGQYNQVIENRSSNSANDDTSTEA</sequence>
<dbReference type="EMBL" id="JAERQJ010000003">
    <property type="protein sequence ID" value="MBL0683800.1"/>
    <property type="molecule type" value="Genomic_DNA"/>
</dbReference>
<dbReference type="InterPro" id="IPR046228">
    <property type="entry name" value="DUF6261"/>
</dbReference>
<dbReference type="Pfam" id="PF19775">
    <property type="entry name" value="DUF6261"/>
    <property type="match status" value="1"/>
</dbReference>
<dbReference type="AlphaFoldDB" id="A0A937D878"/>
<protein>
    <submittedName>
        <fullName evidence="1">Uncharacterized protein</fullName>
    </submittedName>
</protein>
<reference evidence="1" key="1">
    <citation type="submission" date="2021-01" db="EMBL/GenBank/DDBJ databases">
        <authorList>
            <person name="Zhong Y.L."/>
        </authorList>
    </citation>
    <scope>NUCLEOTIDE SEQUENCE</scope>
    <source>
        <strain evidence="1">KCTC 23302</strain>
    </source>
</reference>
<accession>A0A937D878</accession>
<evidence type="ECO:0000313" key="2">
    <source>
        <dbReference type="Proteomes" id="UP000651057"/>
    </source>
</evidence>
<dbReference type="RefSeq" id="WP_201919137.1">
    <property type="nucleotide sequence ID" value="NZ_BAABAX010000005.1"/>
</dbReference>
<comment type="caution">
    <text evidence="1">The sequence shown here is derived from an EMBL/GenBank/DDBJ whole genome shotgun (WGS) entry which is preliminary data.</text>
</comment>
<proteinExistence type="predicted"/>
<evidence type="ECO:0000313" key="1">
    <source>
        <dbReference type="EMBL" id="MBL0683800.1"/>
    </source>
</evidence>
<dbReference type="Proteomes" id="UP000651057">
    <property type="component" value="Unassembled WGS sequence"/>
</dbReference>
<gene>
    <name evidence="1" type="ORF">JJQ60_09755</name>
</gene>
<organism evidence="1 2">
    <name type="scientific">Aquimarina mytili</name>
    <dbReference type="NCBI Taxonomy" id="874423"/>
    <lineage>
        <taxon>Bacteria</taxon>
        <taxon>Pseudomonadati</taxon>
        <taxon>Bacteroidota</taxon>
        <taxon>Flavobacteriia</taxon>
        <taxon>Flavobacteriales</taxon>
        <taxon>Flavobacteriaceae</taxon>
        <taxon>Aquimarina</taxon>
    </lineage>
</organism>
<keyword evidence="2" id="KW-1185">Reference proteome</keyword>